<dbReference type="PROSITE" id="PS51257">
    <property type="entry name" value="PROKAR_LIPOPROTEIN"/>
    <property type="match status" value="1"/>
</dbReference>
<protein>
    <recommendedName>
        <fullName evidence="3">Lipoprotein</fullName>
    </recommendedName>
</protein>
<accession>A0A5B9Y4U8</accession>
<dbReference type="RefSeq" id="WP_166508441.1">
    <property type="nucleotide sequence ID" value="NZ_CP043026.1"/>
</dbReference>
<dbReference type="Proteomes" id="UP000323144">
    <property type="component" value="Chromosome"/>
</dbReference>
<reference evidence="1 2" key="1">
    <citation type="submission" date="2019-08" db="EMBL/GenBank/DDBJ databases">
        <title>Complete genome sequence of Spiroplasma chinense CCH (DSM 19755).</title>
        <authorList>
            <person name="Shen H.-Y."/>
            <person name="Lin Y.-C."/>
            <person name="Chou L."/>
            <person name="Kuo C.-H."/>
        </authorList>
    </citation>
    <scope>NUCLEOTIDE SEQUENCE [LARGE SCALE GENOMIC DNA]</scope>
    <source>
        <strain evidence="1 2">CCH</strain>
    </source>
</reference>
<evidence type="ECO:0000313" key="1">
    <source>
        <dbReference type="EMBL" id="QEH62071.1"/>
    </source>
</evidence>
<gene>
    <name evidence="1" type="ORF">SCHIN_v1c08760</name>
</gene>
<dbReference type="EMBL" id="CP043026">
    <property type="protein sequence ID" value="QEH62071.1"/>
    <property type="molecule type" value="Genomic_DNA"/>
</dbReference>
<dbReference type="AlphaFoldDB" id="A0A5B9Y4U8"/>
<name>A0A5B9Y4U8_9MOLU</name>
<evidence type="ECO:0000313" key="2">
    <source>
        <dbReference type="Proteomes" id="UP000323144"/>
    </source>
</evidence>
<evidence type="ECO:0008006" key="3">
    <source>
        <dbReference type="Google" id="ProtNLM"/>
    </source>
</evidence>
<sequence>MKKMLAFLSSITFVTLSTSSIVSCDSGNVEVFAPANSDLSILFQGKTLEIENKTIEDIEKEIKKLKIISTSQYEIKGEVDFSSDKGIVKIVPKEDFFLPVVGEAILDWVHINAKNEGETPDENVTGKLQLSKLFSESNINMTSLGLDENIMFMTAENMNDLADFNMITLGNYLFKALITANNSGVNELEQRTGIGKIDLQSLLVNYFEMLFENKEKETLNLYNFILDTFEQKDTTSELNDLKYEFKFNYESLNLLASKKPNYSTDVNKLIENVTEGSISLVFKKVIINWV</sequence>
<keyword evidence="2" id="KW-1185">Reference proteome</keyword>
<dbReference type="KEGG" id="schi:SCHIN_v1c08760"/>
<organism evidence="1 2">
    <name type="scientific">Spiroplasma chinense</name>
    <dbReference type="NCBI Taxonomy" id="216932"/>
    <lineage>
        <taxon>Bacteria</taxon>
        <taxon>Bacillati</taxon>
        <taxon>Mycoplasmatota</taxon>
        <taxon>Mollicutes</taxon>
        <taxon>Entomoplasmatales</taxon>
        <taxon>Spiroplasmataceae</taxon>
        <taxon>Spiroplasma</taxon>
    </lineage>
</organism>
<proteinExistence type="predicted"/>